<comment type="caution">
    <text evidence="10">The sequence shown here is derived from an EMBL/GenBank/DDBJ whole genome shotgun (WGS) entry which is preliminary data.</text>
</comment>
<dbReference type="GO" id="GO:0004075">
    <property type="term" value="F:biotin carboxylase activity"/>
    <property type="evidence" value="ECO:0007669"/>
    <property type="project" value="UniProtKB-EC"/>
</dbReference>
<evidence type="ECO:0008006" key="12">
    <source>
        <dbReference type="Google" id="ProtNLM"/>
    </source>
</evidence>
<proteinExistence type="predicted"/>
<dbReference type="InterPro" id="IPR016185">
    <property type="entry name" value="PreATP-grasp_dom_sf"/>
</dbReference>
<keyword evidence="5" id="KW-0092">Biotin</keyword>
<dbReference type="SUPFAM" id="SSF51230">
    <property type="entry name" value="Single hybrid motif"/>
    <property type="match status" value="1"/>
</dbReference>
<dbReference type="Pfam" id="PF02786">
    <property type="entry name" value="CPSase_L_D2"/>
    <property type="match status" value="1"/>
</dbReference>
<dbReference type="OrthoDB" id="9760256at2"/>
<dbReference type="CDD" id="cd06850">
    <property type="entry name" value="biotinyl_domain"/>
    <property type="match status" value="1"/>
</dbReference>
<dbReference type="Pfam" id="PF00289">
    <property type="entry name" value="Biotin_carb_N"/>
    <property type="match status" value="1"/>
</dbReference>
<feature type="domain" description="Lipoyl-binding" evidence="7">
    <location>
        <begin position="603"/>
        <end position="686"/>
    </location>
</feature>
<dbReference type="GO" id="GO:0005524">
    <property type="term" value="F:ATP binding"/>
    <property type="evidence" value="ECO:0007669"/>
    <property type="project" value="UniProtKB-UniRule"/>
</dbReference>
<reference evidence="10 11" key="1">
    <citation type="submission" date="2016-11" db="EMBL/GenBank/DDBJ databases">
        <title>Actinomyces gypaetusis sp. nov. isolated from the vulture Gypaetus barbatus in Qinghai Tibet Plateau China.</title>
        <authorList>
            <person name="Meng X."/>
        </authorList>
    </citation>
    <scope>NUCLEOTIDE SEQUENCE [LARGE SCALE GENOMIC DNA]</scope>
    <source>
        <strain evidence="10 11">VUL4_2</strain>
    </source>
</reference>
<feature type="domain" description="Biotin carboxylation" evidence="9">
    <location>
        <begin position="2"/>
        <end position="462"/>
    </location>
</feature>
<keyword evidence="3 6" id="KW-0547">Nucleotide-binding</keyword>
<dbReference type="InterPro" id="IPR011054">
    <property type="entry name" value="Rudment_hybrid_motif"/>
</dbReference>
<sequence length="703" mass="73185">MQITKVLVANRGEIAARVFRTLTETGRQSVAIYATPDRGSAWSQLADEAIHLPGESAAETYLNGPEILRIAQERGAQAIHPGYGFLSENPEFAAQVVEAGLIWLGPSAAAITALGDKAEARALAQSLNVGTIPGTNEPIRTWAEIRDFAQTAGYPILLKDPAGGGGRGIRELADLSALIQLAADQGVKLAAEDAPDQDSWGQQIGTDCALRTSFLEKRLVGARHIETQCLRDQAGNFWLASTRDCSVQRRNQKLIEEAPAFLPQHTETQLREWSEKLFQAVDYVGAGTCEYLVDKDGNAYFLEVNPRLQVEHTVTEAVTGTDLVALQLAIAEGQALPQVLPADTTPRGHALQLRITSEDPARGLLPTGGTVSEIKWPAGPGIRIDAALAPGETIPTAFDSLIAKLIISAPTRQQAVARALRALSELQIAGVPNSASLYTELLSDATLAGDPQQIHTRWLESSHLDPAWREAEGLPATPGATAGLAVGATDTAGQQVGVANAAGQQIGAANAAGSATSSGPAESAPTWAEIQIELSGKLQSLAVNTVQLREALGLCGVGGQNLGAAGLGLSGLAAANGSGMAGSLGGLDGLGGVPVQPVRRTRRNTAGSAGGNTGSKDNAVTAPMPATLMKLPVEVGQNVQAGELVALIEAMKMEQPLYAPKDGVVSEILAQVGDSLSSGQTIITLAEETKENATDEGQVNDAR</sequence>
<dbReference type="Gene3D" id="3.30.470.20">
    <property type="entry name" value="ATP-grasp fold, B domain"/>
    <property type="match status" value="1"/>
</dbReference>
<dbReference type="InterPro" id="IPR000089">
    <property type="entry name" value="Biotin_lipoyl"/>
</dbReference>
<name>A0A1Q5PLG0_9ACTO</name>
<evidence type="ECO:0000256" key="4">
    <source>
        <dbReference type="ARBA" id="ARBA00022840"/>
    </source>
</evidence>
<dbReference type="InterPro" id="IPR011764">
    <property type="entry name" value="Biotin_carboxylation_dom"/>
</dbReference>
<dbReference type="InterPro" id="IPR001882">
    <property type="entry name" value="Biotin_BS"/>
</dbReference>
<dbReference type="PANTHER" id="PTHR18866">
    <property type="entry name" value="CARBOXYLASE:PYRUVATE/ACETYL-COA/PROPIONYL-COA CARBOXYLASE"/>
    <property type="match status" value="1"/>
</dbReference>
<dbReference type="PROSITE" id="PS00867">
    <property type="entry name" value="CPSASE_2"/>
    <property type="match status" value="1"/>
</dbReference>
<feature type="domain" description="ATP-grasp" evidence="8">
    <location>
        <begin position="121"/>
        <end position="332"/>
    </location>
</feature>
<evidence type="ECO:0000256" key="6">
    <source>
        <dbReference type="PROSITE-ProRule" id="PRU00409"/>
    </source>
</evidence>
<dbReference type="SUPFAM" id="SSF56059">
    <property type="entry name" value="Glutathione synthetase ATP-binding domain-like"/>
    <property type="match status" value="1"/>
</dbReference>
<evidence type="ECO:0000313" key="11">
    <source>
        <dbReference type="Proteomes" id="UP000186785"/>
    </source>
</evidence>
<keyword evidence="2" id="KW-0436">Ligase</keyword>
<dbReference type="AlphaFoldDB" id="A0A1Q5PLG0"/>
<dbReference type="FunFam" id="2.40.50.100:FF:000003">
    <property type="entry name" value="Acetyl-CoA carboxylase biotin carboxyl carrier protein"/>
    <property type="match status" value="1"/>
</dbReference>
<gene>
    <name evidence="10" type="ORF">BSR29_05225</name>
</gene>
<evidence type="ECO:0000256" key="2">
    <source>
        <dbReference type="ARBA" id="ARBA00022598"/>
    </source>
</evidence>
<dbReference type="Proteomes" id="UP000186785">
    <property type="component" value="Unassembled WGS sequence"/>
</dbReference>
<protein>
    <recommendedName>
        <fullName evidence="12">ATP-grasp domain-containing protein</fullName>
    </recommendedName>
</protein>
<dbReference type="Pfam" id="PF02785">
    <property type="entry name" value="Biotin_carb_C"/>
    <property type="match status" value="1"/>
</dbReference>
<evidence type="ECO:0000259" key="9">
    <source>
        <dbReference type="PROSITE" id="PS50979"/>
    </source>
</evidence>
<evidence type="ECO:0000313" key="10">
    <source>
        <dbReference type="EMBL" id="OKL47892.1"/>
    </source>
</evidence>
<dbReference type="EMBL" id="MQSV01000003">
    <property type="protein sequence ID" value="OKL47892.1"/>
    <property type="molecule type" value="Genomic_DNA"/>
</dbReference>
<dbReference type="Pfam" id="PF00364">
    <property type="entry name" value="Biotin_lipoyl"/>
    <property type="match status" value="1"/>
</dbReference>
<evidence type="ECO:0000256" key="5">
    <source>
        <dbReference type="ARBA" id="ARBA00023267"/>
    </source>
</evidence>
<dbReference type="PANTHER" id="PTHR18866:SF126">
    <property type="entry name" value="BIOTIN CARBOXYLASE"/>
    <property type="match status" value="1"/>
</dbReference>
<dbReference type="InterPro" id="IPR005482">
    <property type="entry name" value="Biotin_COase_C"/>
</dbReference>
<dbReference type="Gene3D" id="2.40.50.100">
    <property type="match status" value="1"/>
</dbReference>
<dbReference type="InterPro" id="IPR050856">
    <property type="entry name" value="Biotin_carboxylase_complex"/>
</dbReference>
<keyword evidence="4 6" id="KW-0067">ATP-binding</keyword>
<dbReference type="GO" id="GO:0046872">
    <property type="term" value="F:metal ion binding"/>
    <property type="evidence" value="ECO:0007669"/>
    <property type="project" value="InterPro"/>
</dbReference>
<dbReference type="InterPro" id="IPR005481">
    <property type="entry name" value="BC-like_N"/>
</dbReference>
<evidence type="ECO:0000259" key="8">
    <source>
        <dbReference type="PROSITE" id="PS50975"/>
    </source>
</evidence>
<dbReference type="STRING" id="1921764.BSR28_06455"/>
<dbReference type="RefSeq" id="WP_073709252.1">
    <property type="nucleotide sequence ID" value="NZ_MQSV01000003.1"/>
</dbReference>
<dbReference type="InterPro" id="IPR011761">
    <property type="entry name" value="ATP-grasp"/>
</dbReference>
<keyword evidence="11" id="KW-1185">Reference proteome</keyword>
<evidence type="ECO:0000259" key="7">
    <source>
        <dbReference type="PROSITE" id="PS50968"/>
    </source>
</evidence>
<dbReference type="InterPro" id="IPR011053">
    <property type="entry name" value="Single_hybrid_motif"/>
</dbReference>
<dbReference type="InterPro" id="IPR005479">
    <property type="entry name" value="CPAse_ATP-bd"/>
</dbReference>
<dbReference type="PROSITE" id="PS50975">
    <property type="entry name" value="ATP_GRASP"/>
    <property type="match status" value="1"/>
</dbReference>
<accession>A0A1Q5PLG0</accession>
<comment type="cofactor">
    <cofactor evidence="1">
        <name>biotin</name>
        <dbReference type="ChEBI" id="CHEBI:57586"/>
    </cofactor>
</comment>
<dbReference type="PROSITE" id="PS50968">
    <property type="entry name" value="BIOTINYL_LIPOYL"/>
    <property type="match status" value="1"/>
</dbReference>
<dbReference type="PROSITE" id="PS00188">
    <property type="entry name" value="BIOTIN"/>
    <property type="match status" value="1"/>
</dbReference>
<evidence type="ECO:0000256" key="3">
    <source>
        <dbReference type="ARBA" id="ARBA00022741"/>
    </source>
</evidence>
<dbReference type="PROSITE" id="PS50979">
    <property type="entry name" value="BC"/>
    <property type="match status" value="1"/>
</dbReference>
<evidence type="ECO:0000256" key="1">
    <source>
        <dbReference type="ARBA" id="ARBA00001953"/>
    </source>
</evidence>
<dbReference type="SUPFAM" id="SSF51246">
    <property type="entry name" value="Rudiment single hybrid motif"/>
    <property type="match status" value="1"/>
</dbReference>
<dbReference type="SMART" id="SM00878">
    <property type="entry name" value="Biotin_carb_C"/>
    <property type="match status" value="1"/>
</dbReference>
<organism evidence="10 11">
    <name type="scientific">Boudabousia liubingyangii</name>
    <dbReference type="NCBI Taxonomy" id="1921764"/>
    <lineage>
        <taxon>Bacteria</taxon>
        <taxon>Bacillati</taxon>
        <taxon>Actinomycetota</taxon>
        <taxon>Actinomycetes</taxon>
        <taxon>Actinomycetales</taxon>
        <taxon>Actinomycetaceae</taxon>
        <taxon>Boudabousia</taxon>
    </lineage>
</organism>
<dbReference type="SUPFAM" id="SSF52440">
    <property type="entry name" value="PreATP-grasp domain"/>
    <property type="match status" value="1"/>
</dbReference>
<dbReference type="GO" id="GO:0004485">
    <property type="term" value="F:methylcrotonoyl-CoA carboxylase activity"/>
    <property type="evidence" value="ECO:0007669"/>
    <property type="project" value="TreeGrafter"/>
</dbReference>